<feature type="transmembrane region" description="Helical" evidence="5">
    <location>
        <begin position="45"/>
        <end position="63"/>
    </location>
</feature>
<keyword evidence="5" id="KW-1133">Transmembrane helix</keyword>
<protein>
    <recommendedName>
        <fullName evidence="7">SH3 domain-containing protein</fullName>
    </recommendedName>
</protein>
<proteinExistence type="predicted"/>
<keyword evidence="5" id="KW-0812">Transmembrane</keyword>
<feature type="region of interest" description="Disordered" evidence="4">
    <location>
        <begin position="773"/>
        <end position="792"/>
    </location>
</feature>
<feature type="region of interest" description="Disordered" evidence="4">
    <location>
        <begin position="886"/>
        <end position="905"/>
    </location>
</feature>
<feature type="region of interest" description="Disordered" evidence="4">
    <location>
        <begin position="726"/>
        <end position="750"/>
    </location>
</feature>
<dbReference type="OrthoDB" id="5340910at2759"/>
<feature type="compositionally biased region" description="Basic and acidic residues" evidence="4">
    <location>
        <begin position="321"/>
        <end position="330"/>
    </location>
</feature>
<dbReference type="Proteomes" id="UP000193920">
    <property type="component" value="Unassembled WGS sequence"/>
</dbReference>
<feature type="compositionally biased region" description="Basic and acidic residues" evidence="4">
    <location>
        <begin position="532"/>
        <end position="560"/>
    </location>
</feature>
<feature type="region of interest" description="Disordered" evidence="4">
    <location>
        <begin position="298"/>
        <end position="332"/>
    </location>
</feature>
<keyword evidence="5" id="KW-0472">Membrane</keyword>
<evidence type="ECO:0000256" key="1">
    <source>
        <dbReference type="ARBA" id="ARBA00022443"/>
    </source>
</evidence>
<keyword evidence="9" id="KW-1185">Reference proteome</keyword>
<dbReference type="InterPro" id="IPR001452">
    <property type="entry name" value="SH3_domain"/>
</dbReference>
<feature type="region of interest" description="Disordered" evidence="4">
    <location>
        <begin position="517"/>
        <end position="595"/>
    </location>
</feature>
<evidence type="ECO:0000256" key="2">
    <source>
        <dbReference type="PROSITE-ProRule" id="PRU00192"/>
    </source>
</evidence>
<evidence type="ECO:0000256" key="4">
    <source>
        <dbReference type="SAM" id="MobiDB-lite"/>
    </source>
</evidence>
<name>A0A1Y2CD84_9FUNG</name>
<evidence type="ECO:0000256" key="6">
    <source>
        <dbReference type="SAM" id="SignalP"/>
    </source>
</evidence>
<dbReference type="Pfam" id="PF00018">
    <property type="entry name" value="SH3_1"/>
    <property type="match status" value="1"/>
</dbReference>
<dbReference type="EMBL" id="MCOG01000112">
    <property type="protein sequence ID" value="ORY45008.1"/>
    <property type="molecule type" value="Genomic_DNA"/>
</dbReference>
<evidence type="ECO:0000259" key="7">
    <source>
        <dbReference type="PROSITE" id="PS50002"/>
    </source>
</evidence>
<dbReference type="STRING" id="1754190.A0A1Y2CD84"/>
<feature type="compositionally biased region" description="Basic and acidic residues" evidence="4">
    <location>
        <begin position="569"/>
        <end position="595"/>
    </location>
</feature>
<comment type="caution">
    <text evidence="8">The sequence shown here is derived from an EMBL/GenBank/DDBJ whole genome shotgun (WGS) entry which is preliminary data.</text>
</comment>
<reference evidence="8 9" key="1">
    <citation type="submission" date="2016-08" db="EMBL/GenBank/DDBJ databases">
        <title>A Parts List for Fungal Cellulosomes Revealed by Comparative Genomics.</title>
        <authorList>
            <consortium name="DOE Joint Genome Institute"/>
            <person name="Haitjema C.H."/>
            <person name="Gilmore S.P."/>
            <person name="Henske J.K."/>
            <person name="Solomon K.V."/>
            <person name="De Groot R."/>
            <person name="Kuo A."/>
            <person name="Mondo S.J."/>
            <person name="Salamov A.A."/>
            <person name="Labutti K."/>
            <person name="Zhao Z."/>
            <person name="Chiniquy J."/>
            <person name="Barry K."/>
            <person name="Brewer H.M."/>
            <person name="Purvine S.O."/>
            <person name="Wright A.T."/>
            <person name="Boxma B."/>
            <person name="Van Alen T."/>
            <person name="Hackstein J.H."/>
            <person name="Baker S.E."/>
            <person name="Grigoriev I.V."/>
            <person name="O'Malley M.A."/>
        </authorList>
    </citation>
    <scope>NUCLEOTIDE SEQUENCE [LARGE SCALE GENOMIC DNA]</scope>
    <source>
        <strain evidence="8 9">G1</strain>
    </source>
</reference>
<keyword evidence="1 2" id="KW-0728">SH3 domain</keyword>
<feature type="coiled-coil region" evidence="3">
    <location>
        <begin position="1046"/>
        <end position="1073"/>
    </location>
</feature>
<gene>
    <name evidence="8" type="ORF">LY90DRAFT_671575</name>
</gene>
<dbReference type="SMART" id="SM00326">
    <property type="entry name" value="SH3"/>
    <property type="match status" value="1"/>
</dbReference>
<feature type="compositionally biased region" description="Basic and acidic residues" evidence="4">
    <location>
        <begin position="731"/>
        <end position="749"/>
    </location>
</feature>
<feature type="chain" id="PRO_5012982831" description="SH3 domain-containing protein" evidence="6">
    <location>
        <begin position="22"/>
        <end position="1088"/>
    </location>
</feature>
<feature type="compositionally biased region" description="Polar residues" evidence="4">
    <location>
        <begin position="301"/>
        <end position="312"/>
    </location>
</feature>
<organism evidence="8 9">
    <name type="scientific">Neocallimastix californiae</name>
    <dbReference type="NCBI Taxonomy" id="1754190"/>
    <lineage>
        <taxon>Eukaryota</taxon>
        <taxon>Fungi</taxon>
        <taxon>Fungi incertae sedis</taxon>
        <taxon>Chytridiomycota</taxon>
        <taxon>Chytridiomycota incertae sedis</taxon>
        <taxon>Neocallimastigomycetes</taxon>
        <taxon>Neocallimastigales</taxon>
        <taxon>Neocallimastigaceae</taxon>
        <taxon>Neocallimastix</taxon>
    </lineage>
</organism>
<feature type="signal peptide" evidence="6">
    <location>
        <begin position="1"/>
        <end position="21"/>
    </location>
</feature>
<evidence type="ECO:0000313" key="8">
    <source>
        <dbReference type="EMBL" id="ORY45008.1"/>
    </source>
</evidence>
<dbReference type="InterPro" id="IPR036028">
    <property type="entry name" value="SH3-like_dom_sf"/>
</dbReference>
<dbReference type="CDD" id="cd00174">
    <property type="entry name" value="SH3"/>
    <property type="match status" value="1"/>
</dbReference>
<feature type="compositionally biased region" description="Basic residues" evidence="4">
    <location>
        <begin position="781"/>
        <end position="790"/>
    </location>
</feature>
<accession>A0A1Y2CD84</accession>
<feature type="coiled-coil region" evidence="3">
    <location>
        <begin position="687"/>
        <end position="721"/>
    </location>
</feature>
<dbReference type="SUPFAM" id="SSF50044">
    <property type="entry name" value="SH3-domain"/>
    <property type="match status" value="1"/>
</dbReference>
<feature type="region of interest" description="Disordered" evidence="4">
    <location>
        <begin position="935"/>
        <end position="966"/>
    </location>
</feature>
<dbReference type="AlphaFoldDB" id="A0A1Y2CD84"/>
<feature type="compositionally biased region" description="Basic and acidic residues" evidence="4">
    <location>
        <begin position="250"/>
        <end position="271"/>
    </location>
</feature>
<keyword evidence="6" id="KW-0732">Signal</keyword>
<feature type="domain" description="SH3" evidence="7">
    <location>
        <begin position="973"/>
        <end position="1034"/>
    </location>
</feature>
<feature type="compositionally biased region" description="Polar residues" evidence="4">
    <location>
        <begin position="896"/>
        <end position="905"/>
    </location>
</feature>
<keyword evidence="3" id="KW-0175">Coiled coil</keyword>
<dbReference type="Gene3D" id="2.30.30.40">
    <property type="entry name" value="SH3 Domains"/>
    <property type="match status" value="1"/>
</dbReference>
<evidence type="ECO:0000313" key="9">
    <source>
        <dbReference type="Proteomes" id="UP000193920"/>
    </source>
</evidence>
<sequence>MSSFLTTIFLILNSYIELIQSKPVNKDNNNYKRNENGGNNNNTLKVFLIIVLLFIIGSILYFTKSLWYNCIEKLFVKEKNDPKPSDSDIDITDKTFENIQFDSINFSEIHGNSYLSIDITNIIEKYINTSKDSTSLSSIIELGSISQSSTPRPNSKTFINISNNYSSPNLENYNIFEDELNNLKTQEITDSKIPIETSYIENSPSFLNDESSSISKKILIGINNIEVKPNIKIESLENQNSIEKEKCESVKSKKSIINEKSHKNENQKNGDENESINNTGININDEKTLINKSLKPLSLDGDTSIQENNQKLSNDSNSSNESKENNKEQSSDEIQIITQIENEEPVSSVQDNDLIISSQNHDISVTHSSSLKVENQFNGSEELSISSSEESISNIGAKIDPIDTNDDSMSSLDLEEVNSSQEDEEYIEDINQSSVESLEVLESNNNSQLLSIPVPEKYYEKNQESQSFVIIKDNKPVGGIEVIITPSPDETETEKPSTENIEPITEVKNIKADIENEIKIDETENPSSEIEADAKVDETEKPSSEIEADVKVDETEKPSSEIEVNAKVNETKKPSSEIEVDAKVDETEKPSSEIEVDAKVDETEKPSSEIEVDAKVNETEKPSSEIEVGEIEKSSFEIIKPSTEFENGEVKADTKVDEIESLNKIVHSTEPKIERVDLQNDSDVEPIDKKKLEVDNQKLQMEKIEENIQTIQASLENEITDIKPPLYEINDDAKKSTEENNKDEDETKSVIKLNKRTSSLNLHIKKRRESIGSKANYYSSKKNKQNKAKKIQQSINEEIESIANEIDNDSIKEKFNDYVEKRNSIQSDTSVNSLNKRRSSALSTYILQNENSEISHDDSKSKIEKSKNNIQSSKLALNIDTSVDDIQPFKEDNTPDKQSPSITPSSFTAFQLHNQLRSPTPTGFYNNYSHSISPSLSTASDSDSLRDQCISPTPSEDSTISSGSHSYSIGKISRHKQFEVVYDHKPQLPDEIPLRKGDIVQIKQVFEDGWAYGIVKKKRMDGIFPIQCLGEEIEPSRNGRMVPRLVRVYQARLEDEEQERQEEEEFKKKVTDQARKNLLLKLALSHPK</sequence>
<evidence type="ECO:0000256" key="3">
    <source>
        <dbReference type="SAM" id="Coils"/>
    </source>
</evidence>
<feature type="region of interest" description="Disordered" evidence="4">
    <location>
        <begin position="250"/>
        <end position="279"/>
    </location>
</feature>
<dbReference type="PROSITE" id="PS50002">
    <property type="entry name" value="SH3"/>
    <property type="match status" value="1"/>
</dbReference>
<evidence type="ECO:0000256" key="5">
    <source>
        <dbReference type="SAM" id="Phobius"/>
    </source>
</evidence>